<dbReference type="Gramene" id="Solyc02g084117.1.1">
    <property type="protein sequence ID" value="Solyc02g084117.1.1"/>
    <property type="gene ID" value="Solyc02g084117.1"/>
</dbReference>
<keyword evidence="1" id="KW-1133">Transmembrane helix</keyword>
<dbReference type="PaxDb" id="4081-Solyc02g084130.2.1"/>
<dbReference type="InParanoid" id="A0A3Q7F7Y5"/>
<keyword evidence="1" id="KW-0812">Transmembrane</keyword>
<organism evidence="2">
    <name type="scientific">Solanum lycopersicum</name>
    <name type="common">Tomato</name>
    <name type="synonym">Lycopersicon esculentum</name>
    <dbReference type="NCBI Taxonomy" id="4081"/>
    <lineage>
        <taxon>Eukaryota</taxon>
        <taxon>Viridiplantae</taxon>
        <taxon>Streptophyta</taxon>
        <taxon>Embryophyta</taxon>
        <taxon>Tracheophyta</taxon>
        <taxon>Spermatophyta</taxon>
        <taxon>Magnoliopsida</taxon>
        <taxon>eudicotyledons</taxon>
        <taxon>Gunneridae</taxon>
        <taxon>Pentapetalae</taxon>
        <taxon>asterids</taxon>
        <taxon>lamiids</taxon>
        <taxon>Solanales</taxon>
        <taxon>Solanaceae</taxon>
        <taxon>Solanoideae</taxon>
        <taxon>Solaneae</taxon>
        <taxon>Solanum</taxon>
        <taxon>Solanum subgen. Lycopersicon</taxon>
    </lineage>
</organism>
<reference evidence="2" key="2">
    <citation type="submission" date="2019-01" db="UniProtKB">
        <authorList>
            <consortium name="EnsemblPlants"/>
        </authorList>
    </citation>
    <scope>IDENTIFICATION</scope>
    <source>
        <strain evidence="2">cv. Heinz 1706</strain>
    </source>
</reference>
<feature type="transmembrane region" description="Helical" evidence="1">
    <location>
        <begin position="105"/>
        <end position="122"/>
    </location>
</feature>
<feature type="transmembrane region" description="Helical" evidence="1">
    <location>
        <begin position="142"/>
        <end position="162"/>
    </location>
</feature>
<keyword evidence="3" id="KW-1185">Reference proteome</keyword>
<evidence type="ECO:0000256" key="1">
    <source>
        <dbReference type="SAM" id="Phobius"/>
    </source>
</evidence>
<protein>
    <submittedName>
        <fullName evidence="2">Uncharacterized protein</fullName>
    </submittedName>
</protein>
<proteinExistence type="predicted"/>
<dbReference type="Proteomes" id="UP000004994">
    <property type="component" value="Chromosome 2"/>
</dbReference>
<accession>A0A3Q7F7Y5</accession>
<sequence>MSHVKLKNFCLARHFRRVYEILGNVPLIGLSSLSPRQTVEIVTCKRMRNWTCCGKVDDNGSSEVVPSFEESSEVVPSLKDHLDLYFLLDNFLSPPPPTKDRGKMFFIYYFVVLLVIGRTVKLTGGQMDIVSIHEDMYETTKLAFVLAILYKMTASVYTLIIVDKIIVQQSLFVMLLQPISSKEANVVEVLLVSDKQI</sequence>
<evidence type="ECO:0000313" key="2">
    <source>
        <dbReference type="EnsemblPlants" id="Solyc02g084117.1.1"/>
    </source>
</evidence>
<evidence type="ECO:0000313" key="3">
    <source>
        <dbReference type="Proteomes" id="UP000004994"/>
    </source>
</evidence>
<dbReference type="EnsemblPlants" id="Solyc02g084117.1.1">
    <property type="protein sequence ID" value="Solyc02g084117.1.1"/>
    <property type="gene ID" value="Solyc02g084117.1"/>
</dbReference>
<reference evidence="2" key="1">
    <citation type="journal article" date="2012" name="Nature">
        <title>The tomato genome sequence provides insights into fleshy fruit evolution.</title>
        <authorList>
            <consortium name="Tomato Genome Consortium"/>
        </authorList>
    </citation>
    <scope>NUCLEOTIDE SEQUENCE [LARGE SCALE GENOMIC DNA]</scope>
    <source>
        <strain evidence="2">cv. Heinz 1706</strain>
    </source>
</reference>
<dbReference type="AlphaFoldDB" id="A0A3Q7F7Y5"/>
<name>A0A3Q7F7Y5_SOLLC</name>
<keyword evidence="1" id="KW-0472">Membrane</keyword>